<accession>A0A2N0RMD4</accession>
<evidence type="ECO:0000256" key="1">
    <source>
        <dbReference type="SAM" id="Coils"/>
    </source>
</evidence>
<reference evidence="3 4" key="1">
    <citation type="submission" date="2017-10" db="EMBL/GenBank/DDBJ databases">
        <title>Extensive intraspecific genome diversity in a model arbuscular mycorrhizal fungus.</title>
        <authorList>
            <person name="Chen E.C.H."/>
            <person name="Morin E."/>
            <person name="Baudet D."/>
            <person name="Noel J."/>
            <person name="Ndikumana S."/>
            <person name="Charron P."/>
            <person name="St-Onge C."/>
            <person name="Giorgi J."/>
            <person name="Grigoriev I.V."/>
            <person name="Roux C."/>
            <person name="Martin F.M."/>
            <person name="Corradi N."/>
        </authorList>
    </citation>
    <scope>NUCLEOTIDE SEQUENCE [LARGE SCALE GENOMIC DNA]</scope>
    <source>
        <strain evidence="3 4">A1</strain>
    </source>
</reference>
<feature type="coiled-coil region" evidence="1">
    <location>
        <begin position="154"/>
        <end position="192"/>
    </location>
</feature>
<dbReference type="VEuPathDB" id="FungiDB:FUN_014439"/>
<proteinExistence type="predicted"/>
<dbReference type="Proteomes" id="UP000232688">
    <property type="component" value="Unassembled WGS sequence"/>
</dbReference>
<evidence type="ECO:0000256" key="2">
    <source>
        <dbReference type="SAM" id="MobiDB-lite"/>
    </source>
</evidence>
<comment type="caution">
    <text evidence="3">The sequence shown here is derived from an EMBL/GenBank/DDBJ whole genome shotgun (WGS) entry which is preliminary data.</text>
</comment>
<reference evidence="3 4" key="2">
    <citation type="submission" date="2017-10" db="EMBL/GenBank/DDBJ databases">
        <title>Genome analyses suggest a sexual origin of heterokaryosis in a supposedly ancient asexual fungus.</title>
        <authorList>
            <person name="Corradi N."/>
            <person name="Sedzielewska K."/>
            <person name="Noel J."/>
            <person name="Charron P."/>
            <person name="Farinelli L."/>
            <person name="Marton T."/>
            <person name="Kruger M."/>
            <person name="Pelin A."/>
            <person name="Brachmann A."/>
            <person name="Corradi N."/>
        </authorList>
    </citation>
    <scope>NUCLEOTIDE SEQUENCE [LARGE SCALE GENOMIC DNA]</scope>
    <source>
        <strain evidence="3 4">A1</strain>
    </source>
</reference>
<protein>
    <submittedName>
        <fullName evidence="3">Uncharacterized protein</fullName>
    </submittedName>
</protein>
<feature type="region of interest" description="Disordered" evidence="2">
    <location>
        <begin position="112"/>
        <end position="138"/>
    </location>
</feature>
<sequence>MNKLKSKEVNLSIQRENILNKLEQTKNEWTESNFAKFSLEQLQVQNEELKKEVDYLKRQLVENQATSDKYLHEEQKKLKDAEAKLTQQVEANNKKQRVIEKLQAQNEELKKQLKERKKNKEETNSQQNKETEQDESLKTKTDEILANFFQDLLSKEKEINIQQNQEEVKQEMQNKEAEIEREENQKTKTVQDQNKNEILANFFQDLLSKKKEINVQQNQEEMLPVIVFIYSGFIKIQYIDYTK</sequence>
<name>A0A2N0RMD4_9GLOM</name>
<keyword evidence="1" id="KW-0175">Coiled coil</keyword>
<dbReference type="VEuPathDB" id="FungiDB:RhiirA1_442831"/>
<gene>
    <name evidence="3" type="ORF">RhiirA1_442831</name>
</gene>
<dbReference type="AlphaFoldDB" id="A0A2N0RMD4"/>
<dbReference type="VEuPathDB" id="FungiDB:RhiirFUN_011611"/>
<dbReference type="EMBL" id="LLXH01000633">
    <property type="protein sequence ID" value="PKC64462.1"/>
    <property type="molecule type" value="Genomic_DNA"/>
</dbReference>
<evidence type="ECO:0000313" key="3">
    <source>
        <dbReference type="EMBL" id="PKC64462.1"/>
    </source>
</evidence>
<evidence type="ECO:0000313" key="4">
    <source>
        <dbReference type="Proteomes" id="UP000232688"/>
    </source>
</evidence>
<organism evidence="3 4">
    <name type="scientific">Rhizophagus irregularis</name>
    <dbReference type="NCBI Taxonomy" id="588596"/>
    <lineage>
        <taxon>Eukaryota</taxon>
        <taxon>Fungi</taxon>
        <taxon>Fungi incertae sedis</taxon>
        <taxon>Mucoromycota</taxon>
        <taxon>Glomeromycotina</taxon>
        <taxon>Glomeromycetes</taxon>
        <taxon>Glomerales</taxon>
        <taxon>Glomeraceae</taxon>
        <taxon>Rhizophagus</taxon>
    </lineage>
</organism>